<dbReference type="InterPro" id="IPR014710">
    <property type="entry name" value="RmlC-like_jellyroll"/>
</dbReference>
<dbReference type="CDD" id="cd00038">
    <property type="entry name" value="CAP_ED"/>
    <property type="match status" value="1"/>
</dbReference>
<evidence type="ECO:0000313" key="2">
    <source>
        <dbReference type="EMBL" id="SMC32261.1"/>
    </source>
</evidence>
<evidence type="ECO:0000313" key="3">
    <source>
        <dbReference type="Proteomes" id="UP000192738"/>
    </source>
</evidence>
<dbReference type="Proteomes" id="UP000192738">
    <property type="component" value="Unassembled WGS sequence"/>
</dbReference>
<dbReference type="Gene3D" id="2.60.120.10">
    <property type="entry name" value="Jelly Rolls"/>
    <property type="match status" value="1"/>
</dbReference>
<evidence type="ECO:0000259" key="1">
    <source>
        <dbReference type="PROSITE" id="PS50042"/>
    </source>
</evidence>
<dbReference type="Gene3D" id="3.40.630.30">
    <property type="match status" value="1"/>
</dbReference>
<organism evidence="2 3">
    <name type="scientific">Sporomusa malonica</name>
    <dbReference type="NCBI Taxonomy" id="112901"/>
    <lineage>
        <taxon>Bacteria</taxon>
        <taxon>Bacillati</taxon>
        <taxon>Bacillota</taxon>
        <taxon>Negativicutes</taxon>
        <taxon>Selenomonadales</taxon>
        <taxon>Sporomusaceae</taxon>
        <taxon>Sporomusa</taxon>
    </lineage>
</organism>
<dbReference type="OrthoDB" id="1673783at2"/>
<proteinExistence type="predicted"/>
<reference evidence="2 3" key="1">
    <citation type="submission" date="2017-04" db="EMBL/GenBank/DDBJ databases">
        <authorList>
            <person name="Afonso C.L."/>
            <person name="Miller P.J."/>
            <person name="Scott M.A."/>
            <person name="Spackman E."/>
            <person name="Goraichik I."/>
            <person name="Dimitrov K.M."/>
            <person name="Suarez D.L."/>
            <person name="Swayne D.E."/>
        </authorList>
    </citation>
    <scope>NUCLEOTIDE SEQUENCE [LARGE SCALE GENOMIC DNA]</scope>
    <source>
        <strain evidence="2 3">DSM 5090</strain>
    </source>
</reference>
<dbReference type="RefSeq" id="WP_084573627.1">
    <property type="nucleotide sequence ID" value="NZ_CP155572.1"/>
</dbReference>
<dbReference type="SUPFAM" id="SSF51206">
    <property type="entry name" value="cAMP-binding domain-like"/>
    <property type="match status" value="1"/>
</dbReference>
<sequence>MINNYQKAMSCAAESSENSIEIGIAITPSEKREVYHLRYQIYIEEMSKQLGNTDYVNKLLYDELDEWTVLLYAKIGSELIGTARINIGTLAQFPQEIVDFLSLDTFQDFYTEHSDHKFAYTGKLMIAPAYRSSSALYLLMVKGYEVFCSNQIQFAFGSSNFHLLRLYEQMGFRRYSKNFVESGYGLLTPFILVVNDIDHFRTVRSPFFRIARKRGAVNMQAVEWFHANFTKNSPVINSQIVTEEELWTVLCKRLASPPTEAIAILHKLSVSEAKKFIHCCGAYVQCDSGDIITNQSDVSYSYNILISGRLKSLTFHRPVKEYTIPGQHFGANGLTELTKHTEDIAAMDSVEILVLSGLAFQRFFHSHPEIAHKIVQSMISLTRSKPLRIK</sequence>
<name>A0A1W1Y8V4_9FIRM</name>
<protein>
    <submittedName>
        <fullName evidence="2">Acetyltransferase (GNAT) domain-containing protein</fullName>
    </submittedName>
</protein>
<dbReference type="SUPFAM" id="SSF55729">
    <property type="entry name" value="Acyl-CoA N-acyltransferases (Nat)"/>
    <property type="match status" value="1"/>
</dbReference>
<dbReference type="Pfam" id="PF13444">
    <property type="entry name" value="Acetyltransf_5"/>
    <property type="match status" value="1"/>
</dbReference>
<dbReference type="EMBL" id="FWXI01000001">
    <property type="protein sequence ID" value="SMC32261.1"/>
    <property type="molecule type" value="Genomic_DNA"/>
</dbReference>
<gene>
    <name evidence="2" type="ORF">SAMN04488500_10190</name>
</gene>
<dbReference type="GO" id="GO:0016740">
    <property type="term" value="F:transferase activity"/>
    <property type="evidence" value="ECO:0007669"/>
    <property type="project" value="UniProtKB-KW"/>
</dbReference>
<dbReference type="PROSITE" id="PS50042">
    <property type="entry name" value="CNMP_BINDING_3"/>
    <property type="match status" value="1"/>
</dbReference>
<dbReference type="InterPro" id="IPR016181">
    <property type="entry name" value="Acyl_CoA_acyltransferase"/>
</dbReference>
<dbReference type="AlphaFoldDB" id="A0A1W1Y8V4"/>
<accession>A0A1W1Y8V4</accession>
<feature type="domain" description="Cyclic nucleotide-binding" evidence="1">
    <location>
        <begin position="264"/>
        <end position="381"/>
    </location>
</feature>
<dbReference type="InterPro" id="IPR018490">
    <property type="entry name" value="cNMP-bd_dom_sf"/>
</dbReference>
<dbReference type="InterPro" id="IPR000595">
    <property type="entry name" value="cNMP-bd_dom"/>
</dbReference>
<keyword evidence="3" id="KW-1185">Reference proteome</keyword>
<dbReference type="STRING" id="112901.SAMN04488500_10190"/>
<keyword evidence="2" id="KW-0808">Transferase</keyword>